<dbReference type="InterPro" id="IPR036388">
    <property type="entry name" value="WH-like_DNA-bd_sf"/>
</dbReference>
<dbReference type="InterPro" id="IPR036390">
    <property type="entry name" value="WH_DNA-bd_sf"/>
</dbReference>
<name>A0A8S5TPU4_9CAUD</name>
<organism evidence="1">
    <name type="scientific">Myoviridae sp. ct2AC8</name>
    <dbReference type="NCBI Taxonomy" id="2827655"/>
    <lineage>
        <taxon>Viruses</taxon>
        <taxon>Duplodnaviria</taxon>
        <taxon>Heunggongvirae</taxon>
        <taxon>Uroviricota</taxon>
        <taxon>Caudoviricetes</taxon>
    </lineage>
</organism>
<reference evidence="1" key="1">
    <citation type="journal article" date="2021" name="Proc. Natl. Acad. Sci. U.S.A.">
        <title>A Catalog of Tens of Thousands of Viruses from Human Metagenomes Reveals Hidden Associations with Chronic Diseases.</title>
        <authorList>
            <person name="Tisza M.J."/>
            <person name="Buck C.B."/>
        </authorList>
    </citation>
    <scope>NUCLEOTIDE SEQUENCE</scope>
    <source>
        <strain evidence="1">Ct2AC8</strain>
    </source>
</reference>
<dbReference type="EMBL" id="BK032875">
    <property type="protein sequence ID" value="DAF65162.1"/>
    <property type="molecule type" value="Genomic_DNA"/>
</dbReference>
<protein>
    <submittedName>
        <fullName evidence="1">O-methyltransferase family protein</fullName>
    </submittedName>
</protein>
<accession>A0A8S5TPU4</accession>
<evidence type="ECO:0000313" key="1">
    <source>
        <dbReference type="EMBL" id="DAF65162.1"/>
    </source>
</evidence>
<dbReference type="SUPFAM" id="SSF46785">
    <property type="entry name" value="Winged helix' DNA-binding domain"/>
    <property type="match status" value="1"/>
</dbReference>
<proteinExistence type="predicted"/>
<dbReference type="Gene3D" id="1.10.10.10">
    <property type="entry name" value="Winged helix-like DNA-binding domain superfamily/Winged helix DNA-binding domain"/>
    <property type="match status" value="1"/>
</dbReference>
<sequence>MDSAKSINGVFNILTDKIITLDELTKISPCNRHETIKIMSRLVSHGAVERLENGVYRLTDYGKSLKKSGEFNIFRSGPRGQYNRNKHSDNTLRTRVWRLMILNRKATIGELISIAADGPEKDPVSNVRKYLRALVKSGHLYEMPLKLRGSSPTSNGFKQYMLARETGRKAPVYRSDKKEVYDPNTGEVFKW</sequence>